<evidence type="ECO:0000259" key="1">
    <source>
        <dbReference type="Pfam" id="PF22936"/>
    </source>
</evidence>
<feature type="domain" description="Retrovirus-related Pol polyprotein from transposon TNT 1-94-like beta-barrel" evidence="1">
    <location>
        <begin position="1"/>
        <end position="66"/>
    </location>
</feature>
<dbReference type="InterPro" id="IPR054722">
    <property type="entry name" value="PolX-like_BBD"/>
</dbReference>
<keyword evidence="3" id="KW-1185">Reference proteome</keyword>
<accession>A0A9Q3D0M3</accession>
<dbReference type="Proteomes" id="UP000765509">
    <property type="component" value="Unassembled WGS sequence"/>
</dbReference>
<gene>
    <name evidence="2" type="ORF">O181_033020</name>
</gene>
<organism evidence="2 3">
    <name type="scientific">Austropuccinia psidii MF-1</name>
    <dbReference type="NCBI Taxonomy" id="1389203"/>
    <lineage>
        <taxon>Eukaryota</taxon>
        <taxon>Fungi</taxon>
        <taxon>Dikarya</taxon>
        <taxon>Basidiomycota</taxon>
        <taxon>Pucciniomycotina</taxon>
        <taxon>Pucciniomycetes</taxon>
        <taxon>Pucciniales</taxon>
        <taxon>Sphaerophragmiaceae</taxon>
        <taxon>Austropuccinia</taxon>
    </lineage>
</organism>
<evidence type="ECO:0000313" key="2">
    <source>
        <dbReference type="EMBL" id="MBW0493305.1"/>
    </source>
</evidence>
<name>A0A9Q3D0M3_9BASI</name>
<reference evidence="2" key="1">
    <citation type="submission" date="2021-03" db="EMBL/GenBank/DDBJ databases">
        <title>Draft genome sequence of rust myrtle Austropuccinia psidii MF-1, a brazilian biotype.</title>
        <authorList>
            <person name="Quecine M.C."/>
            <person name="Pachon D.M.R."/>
            <person name="Bonatelli M.L."/>
            <person name="Correr F.H."/>
            <person name="Franceschini L.M."/>
            <person name="Leite T.F."/>
            <person name="Margarido G.R.A."/>
            <person name="Almeida C.A."/>
            <person name="Ferrarezi J.A."/>
            <person name="Labate C.A."/>
        </authorList>
    </citation>
    <scope>NUCLEOTIDE SEQUENCE</scope>
    <source>
        <strain evidence="2">MF-1</strain>
    </source>
</reference>
<comment type="caution">
    <text evidence="2">The sequence shown here is derived from an EMBL/GenBank/DDBJ whole genome shotgun (WGS) entry which is preliminary data.</text>
</comment>
<proteinExistence type="predicted"/>
<dbReference type="EMBL" id="AVOT02012010">
    <property type="protein sequence ID" value="MBW0493305.1"/>
    <property type="molecule type" value="Genomic_DNA"/>
</dbReference>
<evidence type="ECO:0000313" key="3">
    <source>
        <dbReference type="Proteomes" id="UP000765509"/>
    </source>
</evidence>
<sequence length="169" mass="19041">MFNDSKYFMDFSPREDKVILEDGSSINTLGTGTIHSDLPHSYLKIRNCLLIPQLSVNLLSMATFIQAKHTVQKSSSPKSFEVMGPNQEVIIEGSFESGSFVVTQNKATDFAVDSTSQTIMRLHQDSGHPLYEYFKQMYQNRQIPLLNCSTCNTSKMTKTPFKGIFAICH</sequence>
<dbReference type="OrthoDB" id="3025757at2759"/>
<dbReference type="Pfam" id="PF22936">
    <property type="entry name" value="Pol_BBD"/>
    <property type="match status" value="1"/>
</dbReference>
<dbReference type="AlphaFoldDB" id="A0A9Q3D0M3"/>
<protein>
    <recommendedName>
        <fullName evidence="1">Retrovirus-related Pol polyprotein from transposon TNT 1-94-like beta-barrel domain-containing protein</fullName>
    </recommendedName>
</protein>